<gene>
    <name evidence="2" type="ORF">ESB13_05595</name>
</gene>
<keyword evidence="3" id="KW-1185">Reference proteome</keyword>
<proteinExistence type="predicted"/>
<feature type="chain" id="PRO_5020364035" evidence="1">
    <location>
        <begin position="20"/>
        <end position="380"/>
    </location>
</feature>
<dbReference type="EMBL" id="SDHZ01000001">
    <property type="protein sequence ID" value="RXK86281.1"/>
    <property type="molecule type" value="Genomic_DNA"/>
</dbReference>
<evidence type="ECO:0000256" key="1">
    <source>
        <dbReference type="SAM" id="SignalP"/>
    </source>
</evidence>
<dbReference type="SUPFAM" id="SSF56935">
    <property type="entry name" value="Porins"/>
    <property type="match status" value="1"/>
</dbReference>
<name>A0A4Q1DA77_9BACT</name>
<organism evidence="2 3">
    <name type="scientific">Filimonas effusa</name>
    <dbReference type="NCBI Taxonomy" id="2508721"/>
    <lineage>
        <taxon>Bacteria</taxon>
        <taxon>Pseudomonadati</taxon>
        <taxon>Bacteroidota</taxon>
        <taxon>Chitinophagia</taxon>
        <taxon>Chitinophagales</taxon>
        <taxon>Chitinophagaceae</taxon>
        <taxon>Filimonas</taxon>
    </lineage>
</organism>
<protein>
    <submittedName>
        <fullName evidence="2">Porin</fullName>
    </submittedName>
</protein>
<dbReference type="Gene3D" id="2.40.160.10">
    <property type="entry name" value="Porin"/>
    <property type="match status" value="1"/>
</dbReference>
<evidence type="ECO:0000313" key="3">
    <source>
        <dbReference type="Proteomes" id="UP000290545"/>
    </source>
</evidence>
<accession>A0A4Q1DA77</accession>
<reference evidence="2 3" key="1">
    <citation type="submission" date="2019-01" db="EMBL/GenBank/DDBJ databases">
        <title>Filimonas sp. strain TTM-71.</title>
        <authorList>
            <person name="Chen W.-M."/>
        </authorList>
    </citation>
    <scope>NUCLEOTIDE SEQUENCE [LARGE SCALE GENOMIC DNA]</scope>
    <source>
        <strain evidence="2 3">TTM-71</strain>
    </source>
</reference>
<dbReference type="RefSeq" id="WP_129002031.1">
    <property type="nucleotide sequence ID" value="NZ_SDHZ01000001.1"/>
</dbReference>
<sequence length="380" mass="43152">MRIVPFLLLFLCYHTLSFGQQTSQPDTAVKNYSCYKRGFSWSGLLQTRYTYSCTNDVDVNGQQFNSDKPGVTNSFSLKRVRVQALARVNDHFDAAILVNLADFSNSNLSGKVLENAFIRYSFSRHCRIIAGQYRPFFGIEEEIPVDIIKSLDYSNSYYAFGSNGWQSFQTGLCVYGDINGEGKMPLRYYAGIHNGNGKNQPTDNDNTKHIYGRLEAGLMKNLTIGVNAGRGSVKNQAGDAWGGDLKYVATLCPKWKLECTADYKEGTNFNAFAAYTGEPVHKLNDFRMKGLYVFPNLRYECNHPRLRTVELSARYEYLNLCTKFNSNPRQTIIPMLSTEFADDYFACLQLGFIFDIYKNNIPLSSEYTHNTAVAQLQIRF</sequence>
<dbReference type="OrthoDB" id="1412624at2"/>
<dbReference type="InterPro" id="IPR023614">
    <property type="entry name" value="Porin_dom_sf"/>
</dbReference>
<keyword evidence="1" id="KW-0732">Signal</keyword>
<comment type="caution">
    <text evidence="2">The sequence shown here is derived from an EMBL/GenBank/DDBJ whole genome shotgun (WGS) entry which is preliminary data.</text>
</comment>
<evidence type="ECO:0000313" key="2">
    <source>
        <dbReference type="EMBL" id="RXK86281.1"/>
    </source>
</evidence>
<feature type="signal peptide" evidence="1">
    <location>
        <begin position="1"/>
        <end position="19"/>
    </location>
</feature>
<dbReference type="AlphaFoldDB" id="A0A4Q1DA77"/>
<dbReference type="Proteomes" id="UP000290545">
    <property type="component" value="Unassembled WGS sequence"/>
</dbReference>